<organism evidence="1 2">
    <name type="scientific">Gracilibacillus caseinilyticus</name>
    <dbReference type="NCBI Taxonomy" id="2932256"/>
    <lineage>
        <taxon>Bacteria</taxon>
        <taxon>Bacillati</taxon>
        <taxon>Bacillota</taxon>
        <taxon>Bacilli</taxon>
        <taxon>Bacillales</taxon>
        <taxon>Bacillaceae</taxon>
        <taxon>Gracilibacillus</taxon>
    </lineage>
</organism>
<sequence>MYELDSAIQGKDYYYKQVKPILENEGYTLGGAWEYDHGFFDYKLANDGGYHFLRIPFHSIHGEIDNENAVIRMDKPYILSHRYKDDVDASAKSGVMQASFNQFQTPKEKDAATPSAYIEQGKVMLQNAEVLLAQINNE</sequence>
<evidence type="ECO:0000313" key="1">
    <source>
        <dbReference type="EMBL" id="UOQ48102.1"/>
    </source>
</evidence>
<dbReference type="SUPFAM" id="SSF160755">
    <property type="entry name" value="YugN-like"/>
    <property type="match status" value="1"/>
</dbReference>
<dbReference type="RefSeq" id="WP_244718120.1">
    <property type="nucleotide sequence ID" value="NZ_CP095072.1"/>
</dbReference>
<reference evidence="1 2" key="1">
    <citation type="submission" date="2022-04" db="EMBL/GenBank/DDBJ databases">
        <title>Gracilibacillus sp. isolated from saltern.</title>
        <authorList>
            <person name="Won M."/>
            <person name="Lee C.-M."/>
            <person name="Woen H.-Y."/>
            <person name="Kwon S.-W."/>
        </authorList>
    </citation>
    <scope>NUCLEOTIDE SEQUENCE [LARGE SCALE GENOMIC DNA]</scope>
    <source>
        <strain evidence="1 2">SSWR10-1</strain>
    </source>
</reference>
<dbReference type="InterPro" id="IPR014967">
    <property type="entry name" value="Uncharacterised_YugN-like"/>
</dbReference>
<dbReference type="EMBL" id="CP095072">
    <property type="protein sequence ID" value="UOQ48102.1"/>
    <property type="molecule type" value="Genomic_DNA"/>
</dbReference>
<protein>
    <submittedName>
        <fullName evidence="1">YugN-like family protein</fullName>
    </submittedName>
</protein>
<dbReference type="Gene3D" id="3.30.310.100">
    <property type="entry name" value="YugN-like"/>
    <property type="match status" value="1"/>
</dbReference>
<gene>
    <name evidence="1" type="ORF">MUN88_18950</name>
</gene>
<dbReference type="InterPro" id="IPR036491">
    <property type="entry name" value="YugN-like_sf"/>
</dbReference>
<keyword evidence="2" id="KW-1185">Reference proteome</keyword>
<proteinExistence type="predicted"/>
<dbReference type="Proteomes" id="UP000831782">
    <property type="component" value="Chromosome"/>
</dbReference>
<name>A0ABY4EW70_9BACI</name>
<dbReference type="Pfam" id="PF08868">
    <property type="entry name" value="YugN"/>
    <property type="match status" value="1"/>
</dbReference>
<accession>A0ABY4EW70</accession>
<evidence type="ECO:0000313" key="2">
    <source>
        <dbReference type="Proteomes" id="UP000831782"/>
    </source>
</evidence>